<evidence type="ECO:0000313" key="1">
    <source>
        <dbReference type="EMBL" id="GAD85659.1"/>
    </source>
</evidence>
<name>U5EKQ5_NOCAS</name>
<gene>
    <name evidence="1" type="ORF">NCAST_32_01410</name>
</gene>
<organism evidence="1 2">
    <name type="scientific">Nocardia asteroides NBRC 15531</name>
    <dbReference type="NCBI Taxonomy" id="1110697"/>
    <lineage>
        <taxon>Bacteria</taxon>
        <taxon>Bacillati</taxon>
        <taxon>Actinomycetota</taxon>
        <taxon>Actinomycetes</taxon>
        <taxon>Mycobacteriales</taxon>
        <taxon>Nocardiaceae</taxon>
        <taxon>Nocardia</taxon>
    </lineage>
</organism>
<proteinExistence type="predicted"/>
<protein>
    <submittedName>
        <fullName evidence="1">Uncharacterized protein</fullName>
    </submittedName>
</protein>
<dbReference type="AlphaFoldDB" id="U5EKQ5"/>
<dbReference type="EMBL" id="BAFO02000032">
    <property type="protein sequence ID" value="GAD85659.1"/>
    <property type="molecule type" value="Genomic_DNA"/>
</dbReference>
<reference evidence="1 2" key="1">
    <citation type="journal article" date="2014" name="BMC Genomics">
        <title>Genome based analysis of type-I polyketide synthase and nonribosomal peptide synthetase gene clusters in seven strains of five representative Nocardia species.</title>
        <authorList>
            <person name="Komaki H."/>
            <person name="Ichikawa N."/>
            <person name="Hosoyama A."/>
            <person name="Takahashi-Nakaguchi A."/>
            <person name="Matsuzawa T."/>
            <person name="Suzuki K."/>
            <person name="Fujita N."/>
            <person name="Gonoi T."/>
        </authorList>
    </citation>
    <scope>NUCLEOTIDE SEQUENCE [LARGE SCALE GENOMIC DNA]</scope>
    <source>
        <strain evidence="1 2">NBRC 15531</strain>
    </source>
</reference>
<accession>U5EKQ5</accession>
<evidence type="ECO:0000313" key="2">
    <source>
        <dbReference type="Proteomes" id="UP000017048"/>
    </source>
</evidence>
<keyword evidence="2" id="KW-1185">Reference proteome</keyword>
<dbReference type="Proteomes" id="UP000017048">
    <property type="component" value="Unassembled WGS sequence"/>
</dbReference>
<sequence length="112" mass="12662">MPWPERVFGRRPLGTVQMHRPDPQRRRLPVVPSVHMPVQMRPGIAEHLVVDPRPRQLGEQDASTAAVREGFRCYRRAVTRTGDVGEGSAETLPIRNECPDGVTLSVEMARER</sequence>
<comment type="caution">
    <text evidence="1">The sequence shown here is derived from an EMBL/GenBank/DDBJ whole genome shotgun (WGS) entry which is preliminary data.</text>
</comment>